<dbReference type="STRING" id="1769779.AUP74_01100"/>
<keyword evidence="4" id="KW-1185">Reference proteome</keyword>
<dbReference type="PATRIC" id="fig|1769779.3.peg.1121"/>
<gene>
    <name evidence="3" type="ORF">AUP74_01100</name>
</gene>
<feature type="domain" description="Transcriptional regulator SutA RNAP-binding" evidence="2">
    <location>
        <begin position="27"/>
        <end position="61"/>
    </location>
</feature>
<dbReference type="Proteomes" id="UP000095672">
    <property type="component" value="Chromosome"/>
</dbReference>
<feature type="region of interest" description="Disordered" evidence="1">
    <location>
        <begin position="1"/>
        <end position="74"/>
    </location>
</feature>
<proteinExistence type="predicted"/>
<dbReference type="InterPro" id="IPR049191">
    <property type="entry name" value="SutA_RBD"/>
</dbReference>
<dbReference type="RefSeq" id="WP_069946687.1">
    <property type="nucleotide sequence ID" value="NZ_CP014143.1"/>
</dbReference>
<name>A0A1C9W5X7_9GAMM</name>
<evidence type="ECO:0000256" key="1">
    <source>
        <dbReference type="SAM" id="MobiDB-lite"/>
    </source>
</evidence>
<dbReference type="AlphaFoldDB" id="A0A1C9W5X7"/>
<feature type="compositionally biased region" description="Basic and acidic residues" evidence="1">
    <location>
        <begin position="13"/>
        <end position="33"/>
    </location>
</feature>
<evidence type="ECO:0000313" key="3">
    <source>
        <dbReference type="EMBL" id="AOS96564.1"/>
    </source>
</evidence>
<protein>
    <recommendedName>
        <fullName evidence="2">Transcriptional regulator SutA RNAP-binding domain-containing protein</fullName>
    </recommendedName>
</protein>
<evidence type="ECO:0000313" key="4">
    <source>
        <dbReference type="Proteomes" id="UP000095672"/>
    </source>
</evidence>
<organism evidence="3 4">
    <name type="scientific">Microbulbifer aggregans</name>
    <dbReference type="NCBI Taxonomy" id="1769779"/>
    <lineage>
        <taxon>Bacteria</taxon>
        <taxon>Pseudomonadati</taxon>
        <taxon>Pseudomonadota</taxon>
        <taxon>Gammaproteobacteria</taxon>
        <taxon>Cellvibrionales</taxon>
        <taxon>Microbulbiferaceae</taxon>
        <taxon>Microbulbifer</taxon>
    </lineage>
</organism>
<evidence type="ECO:0000259" key="2">
    <source>
        <dbReference type="Pfam" id="PF20661"/>
    </source>
</evidence>
<dbReference type="KEGG" id="micc:AUP74_01100"/>
<feature type="compositionally biased region" description="Polar residues" evidence="1">
    <location>
        <begin position="1"/>
        <end position="12"/>
    </location>
</feature>
<sequence>MKDGYQDQNSSSRAKDNEDFAEERSITSRERARSQLNSDIEEYLASGGAIAEIDPDVTADPPRKPQPKYGSRPI</sequence>
<dbReference type="OrthoDB" id="5741083at2"/>
<accession>A0A1C9W5X7</accession>
<dbReference type="EMBL" id="CP014143">
    <property type="protein sequence ID" value="AOS96564.1"/>
    <property type="molecule type" value="Genomic_DNA"/>
</dbReference>
<reference evidence="4" key="1">
    <citation type="submission" date="2016-01" db="EMBL/GenBank/DDBJ databases">
        <title>Complete genome sequence of Microbulbifer sp. CCB-MM1, a halophile isolated from Matang Mangrove Forest, Perak.</title>
        <authorList>
            <person name="Moh T.H."/>
            <person name="Dinesh B."/>
            <person name="Lau N.-S."/>
            <person name="Go F."/>
            <person name="Alexander Chong S.-C."/>
        </authorList>
    </citation>
    <scope>NUCLEOTIDE SEQUENCE [LARGE SCALE GENOMIC DNA]</scope>
    <source>
        <strain evidence="4">CCB-MM1</strain>
    </source>
</reference>
<dbReference type="Pfam" id="PF20661">
    <property type="entry name" value="SutA-RBD"/>
    <property type="match status" value="1"/>
</dbReference>